<feature type="compositionally biased region" description="Basic and acidic residues" evidence="1">
    <location>
        <begin position="418"/>
        <end position="441"/>
    </location>
</feature>
<feature type="compositionally biased region" description="Basic and acidic residues" evidence="1">
    <location>
        <begin position="508"/>
        <end position="525"/>
    </location>
</feature>
<feature type="compositionally biased region" description="Basic and acidic residues" evidence="1">
    <location>
        <begin position="451"/>
        <end position="463"/>
    </location>
</feature>
<organism evidence="3 4">
    <name type="scientific">Rhipicephalus microplus</name>
    <name type="common">Cattle tick</name>
    <name type="synonym">Boophilus microplus</name>
    <dbReference type="NCBI Taxonomy" id="6941"/>
    <lineage>
        <taxon>Eukaryota</taxon>
        <taxon>Metazoa</taxon>
        <taxon>Ecdysozoa</taxon>
        <taxon>Arthropoda</taxon>
        <taxon>Chelicerata</taxon>
        <taxon>Arachnida</taxon>
        <taxon>Acari</taxon>
        <taxon>Parasitiformes</taxon>
        <taxon>Ixodida</taxon>
        <taxon>Ixodoidea</taxon>
        <taxon>Ixodidae</taxon>
        <taxon>Rhipicephalinae</taxon>
        <taxon>Rhipicephalus</taxon>
        <taxon>Boophilus</taxon>
    </lineage>
</organism>
<keyword evidence="2" id="KW-0812">Transmembrane</keyword>
<feature type="compositionally biased region" description="Basic and acidic residues" evidence="1">
    <location>
        <begin position="536"/>
        <end position="564"/>
    </location>
</feature>
<feature type="compositionally biased region" description="Basic and acidic residues" evidence="1">
    <location>
        <begin position="339"/>
        <end position="348"/>
    </location>
</feature>
<feature type="compositionally biased region" description="Basic and acidic residues" evidence="1">
    <location>
        <begin position="669"/>
        <end position="679"/>
    </location>
</feature>
<comment type="caution">
    <text evidence="3">The sequence shown here is derived from an EMBL/GenBank/DDBJ whole genome shotgun (WGS) entry which is preliminary data.</text>
</comment>
<feature type="region of interest" description="Disordered" evidence="1">
    <location>
        <begin position="185"/>
        <end position="564"/>
    </location>
</feature>
<feature type="compositionally biased region" description="Basic and acidic residues" evidence="1">
    <location>
        <begin position="362"/>
        <end position="411"/>
    </location>
</feature>
<name>A0A9J6F1X2_RHIMP</name>
<keyword evidence="2" id="KW-0472">Membrane</keyword>
<evidence type="ECO:0000313" key="3">
    <source>
        <dbReference type="EMBL" id="KAH8040754.1"/>
    </source>
</evidence>
<dbReference type="AlphaFoldDB" id="A0A9J6F1X2"/>
<feature type="transmembrane region" description="Helical" evidence="2">
    <location>
        <begin position="90"/>
        <end position="111"/>
    </location>
</feature>
<feature type="transmembrane region" description="Helical" evidence="2">
    <location>
        <begin position="53"/>
        <end position="78"/>
    </location>
</feature>
<reference evidence="3" key="2">
    <citation type="submission" date="2021-09" db="EMBL/GenBank/DDBJ databases">
        <authorList>
            <person name="Jia N."/>
            <person name="Wang J."/>
            <person name="Shi W."/>
            <person name="Du L."/>
            <person name="Sun Y."/>
            <person name="Zhan W."/>
            <person name="Jiang J."/>
            <person name="Wang Q."/>
            <person name="Zhang B."/>
            <person name="Ji P."/>
            <person name="Sakyi L.B."/>
            <person name="Cui X."/>
            <person name="Yuan T."/>
            <person name="Jiang B."/>
            <person name="Yang W."/>
            <person name="Lam T.T.-Y."/>
            <person name="Chang Q."/>
            <person name="Ding S."/>
            <person name="Wang X."/>
            <person name="Zhu J."/>
            <person name="Ruan X."/>
            <person name="Zhao L."/>
            <person name="Wei J."/>
            <person name="Que T."/>
            <person name="Du C."/>
            <person name="Cheng J."/>
            <person name="Dai P."/>
            <person name="Han X."/>
            <person name="Huang E."/>
            <person name="Gao Y."/>
            <person name="Liu J."/>
            <person name="Shao H."/>
            <person name="Ye R."/>
            <person name="Li L."/>
            <person name="Wei W."/>
            <person name="Wang X."/>
            <person name="Wang C."/>
            <person name="Huo Q."/>
            <person name="Li W."/>
            <person name="Guo W."/>
            <person name="Chen H."/>
            <person name="Chen S."/>
            <person name="Zhou L."/>
            <person name="Zhou L."/>
            <person name="Ni X."/>
            <person name="Tian J."/>
            <person name="Zhou Y."/>
            <person name="Sheng Y."/>
            <person name="Liu T."/>
            <person name="Pan Y."/>
            <person name="Xia L."/>
            <person name="Li J."/>
            <person name="Zhao F."/>
            <person name="Cao W."/>
        </authorList>
    </citation>
    <scope>NUCLEOTIDE SEQUENCE</scope>
    <source>
        <strain evidence="3">Rmic-2018</strain>
        <tissue evidence="3">Larvae</tissue>
    </source>
</reference>
<evidence type="ECO:0000313" key="4">
    <source>
        <dbReference type="Proteomes" id="UP000821866"/>
    </source>
</evidence>
<evidence type="ECO:0000256" key="2">
    <source>
        <dbReference type="SAM" id="Phobius"/>
    </source>
</evidence>
<keyword evidence="2" id="KW-1133">Transmembrane helix</keyword>
<feature type="compositionally biased region" description="Low complexity" evidence="1">
    <location>
        <begin position="761"/>
        <end position="774"/>
    </location>
</feature>
<dbReference type="EMBL" id="JABSTU010000001">
    <property type="protein sequence ID" value="KAH8040754.1"/>
    <property type="molecule type" value="Genomic_DNA"/>
</dbReference>
<sequence length="784" mass="89805">MVELYRERRDSCEFFEVWSFGWTLLTFLVPESLGNLHNTTSLGAEFEGISLRYEYTFCVVAILVFQLLYLFSAAALIWSNKNDKATAFPLFVFTSVVSLLQSVTITIYFFATSEMIFTYFFEPENETALAFFLIFLYFSRYFFLGWIVKLAIVMCVHKRKEEIDSEKESIDIQTAVDKAFKSVFDPEPEEPHVRPEAIPETVRPIPRVTAAATRKEPDDMVPRSQPSNGHLNRAYERDPEERPPRQDARNQETSREPRYAKENCEPRAAAPRVENSEPPRREERRRGDGWREEKEFLQARDRRRAPRDTRDDYPMQEYSRRERSPENFSGRPQTPAAEDGDRLRESRFQMHGPGSRLPSAPEDVHRPSQEYELRSPPYDKRQEYYPRAEDEQPRRAAEPRRRQVGDLRRGDGGAQVARQDESRNRDKPRPRSEYDYNDARQRAARQPSPTDYDRWDGDYEGRSRPQPGNDSRRPMRWEPEHDDYGQREVRPRQRMSAGSPRSSYEDYEANRSRRPAEDYGLERITSKSCSRQFSGGERRNELGDGDRRDGGEREKRRCGEGERLDRGREEFSGVSGSVFGDEREFQTVKAPIRFHVTRCTCSPAFISSRRAGVATPGAGPAIYSQAFALRCVVVTHARFSASGVPPPRKEGDAVLSGSPTPQQPLDASRYLRPEDGELRAKKRPSSAHYSRDSGPFDYGPGPLGYNVPSPHSRPRSMMMMGEDDEDVPRTGGSTSLKREESFVQKILPRYESTTGGALRTGPAPVGGVPAVGPASLRRGQPRLQ</sequence>
<keyword evidence="4" id="KW-1185">Reference proteome</keyword>
<feature type="compositionally biased region" description="Basic and acidic residues" evidence="1">
    <location>
        <begin position="470"/>
        <end position="491"/>
    </location>
</feature>
<reference evidence="3" key="1">
    <citation type="journal article" date="2020" name="Cell">
        <title>Large-Scale Comparative Analyses of Tick Genomes Elucidate Their Genetic Diversity and Vector Capacities.</title>
        <authorList>
            <consortium name="Tick Genome and Microbiome Consortium (TIGMIC)"/>
            <person name="Jia N."/>
            <person name="Wang J."/>
            <person name="Shi W."/>
            <person name="Du L."/>
            <person name="Sun Y."/>
            <person name="Zhan W."/>
            <person name="Jiang J.F."/>
            <person name="Wang Q."/>
            <person name="Zhang B."/>
            <person name="Ji P."/>
            <person name="Bell-Sakyi L."/>
            <person name="Cui X.M."/>
            <person name="Yuan T.T."/>
            <person name="Jiang B.G."/>
            <person name="Yang W.F."/>
            <person name="Lam T.T."/>
            <person name="Chang Q.C."/>
            <person name="Ding S.J."/>
            <person name="Wang X.J."/>
            <person name="Zhu J.G."/>
            <person name="Ruan X.D."/>
            <person name="Zhao L."/>
            <person name="Wei J.T."/>
            <person name="Ye R.Z."/>
            <person name="Que T.C."/>
            <person name="Du C.H."/>
            <person name="Zhou Y.H."/>
            <person name="Cheng J.X."/>
            <person name="Dai P.F."/>
            <person name="Guo W.B."/>
            <person name="Han X.H."/>
            <person name="Huang E.J."/>
            <person name="Li L.F."/>
            <person name="Wei W."/>
            <person name="Gao Y.C."/>
            <person name="Liu J.Z."/>
            <person name="Shao H.Z."/>
            <person name="Wang X."/>
            <person name="Wang C.C."/>
            <person name="Yang T.C."/>
            <person name="Huo Q.B."/>
            <person name="Li W."/>
            <person name="Chen H.Y."/>
            <person name="Chen S.E."/>
            <person name="Zhou L.G."/>
            <person name="Ni X.B."/>
            <person name="Tian J.H."/>
            <person name="Sheng Y."/>
            <person name="Liu T."/>
            <person name="Pan Y.S."/>
            <person name="Xia L.Y."/>
            <person name="Li J."/>
            <person name="Zhao F."/>
            <person name="Cao W.C."/>
        </authorList>
    </citation>
    <scope>NUCLEOTIDE SEQUENCE</scope>
    <source>
        <strain evidence="3">Rmic-2018</strain>
    </source>
</reference>
<accession>A0A9J6F1X2</accession>
<evidence type="ECO:0008006" key="5">
    <source>
        <dbReference type="Google" id="ProtNLM"/>
    </source>
</evidence>
<gene>
    <name evidence="3" type="ORF">HPB51_012924</name>
</gene>
<feature type="region of interest" description="Disordered" evidence="1">
    <location>
        <begin position="641"/>
        <end position="784"/>
    </location>
</feature>
<evidence type="ECO:0000256" key="1">
    <source>
        <dbReference type="SAM" id="MobiDB-lite"/>
    </source>
</evidence>
<dbReference type="Proteomes" id="UP000821866">
    <property type="component" value="Chromosome 1"/>
</dbReference>
<proteinExistence type="predicted"/>
<feature type="transmembrane region" description="Helical" evidence="2">
    <location>
        <begin position="131"/>
        <end position="152"/>
    </location>
</feature>
<dbReference type="VEuPathDB" id="VectorBase:LOC119177850"/>
<feature type="compositionally biased region" description="Basic and acidic residues" evidence="1">
    <location>
        <begin position="233"/>
        <end position="265"/>
    </location>
</feature>
<protein>
    <recommendedName>
        <fullName evidence="5">Transmembrane protein</fullName>
    </recommendedName>
</protein>
<feature type="compositionally biased region" description="Basic and acidic residues" evidence="1">
    <location>
        <begin position="274"/>
        <end position="325"/>
    </location>
</feature>